<evidence type="ECO:0000313" key="2">
    <source>
        <dbReference type="EMBL" id="AET50876.1"/>
    </source>
</evidence>
<sequence>MEVGEYHFQRALASLNRYFLFFSLSPDWSSVSFESPLAADAFKAATVPTNEAKALRLWAQAEIHLGRHKQAGEILERLGDLLVLHKKATRRNSRNASNSMNNNINNSINSNANITSSDSGNSKSSSIRGIPASAAAAYEEGLQCYSEAVKHYKSAASTDAAVCLLLLLLLWSRLYFVCCCHQLHHSLPAWQQRPEKGALAAPATPLGKWALALRLSMRCWPADAEDNIIL</sequence>
<reference evidence="2" key="1">
    <citation type="journal article" date="2012" name="BMC Genomics">
        <title>Characterisation of full-length cDNA sequences provides insights into the Eimeria tenella transcriptome.</title>
        <authorList>
            <person name="Amiruddin N."/>
            <person name="Lee X.W."/>
            <person name="Blake D.P."/>
            <person name="Suzuki Y."/>
            <person name="Tay Y.L."/>
            <person name="Lim L.S."/>
            <person name="Tomley F.M."/>
            <person name="Watanabe J."/>
            <person name="Sugimoto C."/>
            <person name="Wan K.L."/>
        </authorList>
    </citation>
    <scope>NUCLEOTIDE SEQUENCE</scope>
    <source>
        <strain evidence="2">Houghton</strain>
    </source>
</reference>
<feature type="compositionally biased region" description="Low complexity" evidence="1">
    <location>
        <begin position="94"/>
        <end position="120"/>
    </location>
</feature>
<accession>H9BA66</accession>
<protein>
    <submittedName>
        <fullName evidence="2">Uncharacterized protein</fullName>
    </submittedName>
</protein>
<name>H9BA66_EIMTE</name>
<evidence type="ECO:0000256" key="1">
    <source>
        <dbReference type="SAM" id="MobiDB-lite"/>
    </source>
</evidence>
<dbReference type="AlphaFoldDB" id="H9BA66"/>
<feature type="region of interest" description="Disordered" evidence="1">
    <location>
        <begin position="92"/>
        <end position="120"/>
    </location>
</feature>
<dbReference type="VEuPathDB" id="ToxoDB:ETH2_0519900"/>
<dbReference type="EMBL" id="JN987653">
    <property type="protein sequence ID" value="AET50876.1"/>
    <property type="molecule type" value="mRNA"/>
</dbReference>
<organism evidence="2">
    <name type="scientific">Eimeria tenella</name>
    <name type="common">Coccidian parasite</name>
    <dbReference type="NCBI Taxonomy" id="5802"/>
    <lineage>
        <taxon>Eukaryota</taxon>
        <taxon>Sar</taxon>
        <taxon>Alveolata</taxon>
        <taxon>Apicomplexa</taxon>
        <taxon>Conoidasida</taxon>
        <taxon>Coccidia</taxon>
        <taxon>Eucoccidiorida</taxon>
        <taxon>Eimeriorina</taxon>
        <taxon>Eimeriidae</taxon>
        <taxon>Eimeria</taxon>
    </lineage>
</organism>
<proteinExistence type="evidence at transcript level"/>